<organism evidence="1 2">
    <name type="scientific">Trichinella pseudospiralis</name>
    <name type="common">Parasitic roundworm</name>
    <dbReference type="NCBI Taxonomy" id="6337"/>
    <lineage>
        <taxon>Eukaryota</taxon>
        <taxon>Metazoa</taxon>
        <taxon>Ecdysozoa</taxon>
        <taxon>Nematoda</taxon>
        <taxon>Enoplea</taxon>
        <taxon>Dorylaimia</taxon>
        <taxon>Trichinellida</taxon>
        <taxon>Trichinellidae</taxon>
        <taxon>Trichinella</taxon>
    </lineage>
</organism>
<dbReference type="AlphaFoldDB" id="A0A0V0XEM8"/>
<evidence type="ECO:0000313" key="2">
    <source>
        <dbReference type="Proteomes" id="UP000054815"/>
    </source>
</evidence>
<evidence type="ECO:0000313" key="1">
    <source>
        <dbReference type="EMBL" id="KRX86497.1"/>
    </source>
</evidence>
<comment type="caution">
    <text evidence="1">The sequence shown here is derived from an EMBL/GenBank/DDBJ whole genome shotgun (WGS) entry which is preliminary data.</text>
</comment>
<gene>
    <name evidence="1" type="ORF">T4E_5846</name>
</gene>
<dbReference type="Proteomes" id="UP000054815">
    <property type="component" value="Unassembled WGS sequence"/>
</dbReference>
<sequence>MLTLCAYEHVDRLLFALGRTMGLPDSQRPLFSKSSLNNNYHCIPDHQFGMCIPSQDFCQRVPELYLDVRCPEQFGVDGL</sequence>
<protein>
    <submittedName>
        <fullName evidence="1">Uncharacterized protein</fullName>
    </submittedName>
</protein>
<name>A0A0V0XEM8_TRIPS</name>
<dbReference type="EMBL" id="JYDU01000367">
    <property type="protein sequence ID" value="KRX86497.1"/>
    <property type="molecule type" value="Genomic_DNA"/>
</dbReference>
<reference evidence="1 2" key="1">
    <citation type="submission" date="2015-01" db="EMBL/GenBank/DDBJ databases">
        <title>Evolution of Trichinella species and genotypes.</title>
        <authorList>
            <person name="Korhonen P.K."/>
            <person name="Edoardo P."/>
            <person name="Giuseppe L.R."/>
            <person name="Gasser R.B."/>
        </authorList>
    </citation>
    <scope>NUCLEOTIDE SEQUENCE [LARGE SCALE GENOMIC DNA]</scope>
    <source>
        <strain evidence="1">ISS141</strain>
    </source>
</reference>
<accession>A0A0V0XEM8</accession>
<proteinExistence type="predicted"/>